<proteinExistence type="predicted"/>
<reference evidence="2 3" key="1">
    <citation type="submission" date="2021-12" db="EMBL/GenBank/DDBJ databases">
        <title>Genome seq of P8.</title>
        <authorList>
            <person name="Seo T."/>
        </authorList>
    </citation>
    <scope>NUCLEOTIDE SEQUENCE [LARGE SCALE GENOMIC DNA]</scope>
    <source>
        <strain evidence="2 3">P8</strain>
    </source>
</reference>
<dbReference type="CDD" id="cd04301">
    <property type="entry name" value="NAT_SF"/>
    <property type="match status" value="1"/>
</dbReference>
<organism evidence="2 3">
    <name type="scientific">Pelomonas cellulosilytica</name>
    <dbReference type="NCBI Taxonomy" id="2906762"/>
    <lineage>
        <taxon>Bacteria</taxon>
        <taxon>Pseudomonadati</taxon>
        <taxon>Pseudomonadota</taxon>
        <taxon>Betaproteobacteria</taxon>
        <taxon>Burkholderiales</taxon>
        <taxon>Sphaerotilaceae</taxon>
        <taxon>Roseateles</taxon>
    </lineage>
</organism>
<sequence>MASVSSAGERSYLADARYRFWLAHAPTGELLGFIASRDARHVFHLFVDRGFQRRGLARTLWRCMLAEAGPASAEEPYTVNASLNAVPAYRALGFVESGPAVRRHGVAFTPMRCTRTRG</sequence>
<gene>
    <name evidence="2" type="ORF">LXT13_24070</name>
</gene>
<dbReference type="EMBL" id="JAJTWU010000010">
    <property type="protein sequence ID" value="MCE4557472.1"/>
    <property type="molecule type" value="Genomic_DNA"/>
</dbReference>
<dbReference type="SUPFAM" id="SSF55729">
    <property type="entry name" value="Acyl-CoA N-acyltransferases (Nat)"/>
    <property type="match status" value="1"/>
</dbReference>
<evidence type="ECO:0000313" key="2">
    <source>
        <dbReference type="EMBL" id="MCE4557472.1"/>
    </source>
</evidence>
<dbReference type="Gene3D" id="3.40.630.30">
    <property type="match status" value="1"/>
</dbReference>
<protein>
    <submittedName>
        <fullName evidence="2">GNAT family N-acetyltransferase</fullName>
    </submittedName>
</protein>
<dbReference type="InterPro" id="IPR016181">
    <property type="entry name" value="Acyl_CoA_acyltransferase"/>
</dbReference>
<dbReference type="InterPro" id="IPR000182">
    <property type="entry name" value="GNAT_dom"/>
</dbReference>
<dbReference type="Pfam" id="PF13673">
    <property type="entry name" value="Acetyltransf_10"/>
    <property type="match status" value="1"/>
</dbReference>
<keyword evidence="3" id="KW-1185">Reference proteome</keyword>
<dbReference type="Proteomes" id="UP001200741">
    <property type="component" value="Unassembled WGS sequence"/>
</dbReference>
<feature type="domain" description="N-acetyltransferase" evidence="1">
    <location>
        <begin position="1"/>
        <end position="116"/>
    </location>
</feature>
<evidence type="ECO:0000313" key="3">
    <source>
        <dbReference type="Proteomes" id="UP001200741"/>
    </source>
</evidence>
<accession>A0ABS8Y2S4</accession>
<comment type="caution">
    <text evidence="2">The sequence shown here is derived from an EMBL/GenBank/DDBJ whole genome shotgun (WGS) entry which is preliminary data.</text>
</comment>
<name>A0ABS8Y2S4_9BURK</name>
<dbReference type="PROSITE" id="PS51186">
    <property type="entry name" value="GNAT"/>
    <property type="match status" value="1"/>
</dbReference>
<evidence type="ECO:0000259" key="1">
    <source>
        <dbReference type="PROSITE" id="PS51186"/>
    </source>
</evidence>